<evidence type="ECO:0000256" key="14">
    <source>
        <dbReference type="RuleBase" id="RU367023"/>
    </source>
</evidence>
<evidence type="ECO:0000313" key="15">
    <source>
        <dbReference type="EMBL" id="CDW52474.1"/>
    </source>
</evidence>
<dbReference type="STRING" id="36087.A0A077YXH0"/>
<keyword evidence="16" id="KW-1185">Reference proteome</keyword>
<dbReference type="OrthoDB" id="264532at2759"/>
<evidence type="ECO:0000313" key="16">
    <source>
        <dbReference type="Proteomes" id="UP000030665"/>
    </source>
</evidence>
<keyword evidence="6 14" id="KW-0808">Transferase</keyword>
<evidence type="ECO:0000256" key="5">
    <source>
        <dbReference type="ARBA" id="ARBA00022516"/>
    </source>
</evidence>
<evidence type="ECO:0000256" key="6">
    <source>
        <dbReference type="ARBA" id="ARBA00022679"/>
    </source>
</evidence>
<keyword evidence="5" id="KW-0444">Lipid biosynthesis</keyword>
<keyword evidence="12" id="KW-0472">Membrane</keyword>
<dbReference type="Pfam" id="PF03982">
    <property type="entry name" value="DAGAT"/>
    <property type="match status" value="2"/>
</dbReference>
<evidence type="ECO:0000256" key="2">
    <source>
        <dbReference type="ARBA" id="ARBA00004771"/>
    </source>
</evidence>
<dbReference type="PANTHER" id="PTHR12317:SF0">
    <property type="entry name" value="ACYLTRANSFERASE"/>
    <property type="match status" value="1"/>
</dbReference>
<comment type="pathway">
    <text evidence="2">Glycerolipid metabolism; triacylglycerol biosynthesis.</text>
</comment>
<proteinExistence type="inferred from homology"/>
<gene>
    <name evidence="15" type="ORF">TTRE_0000073601</name>
</gene>
<evidence type="ECO:0000256" key="4">
    <source>
        <dbReference type="ARBA" id="ARBA00005420"/>
    </source>
</evidence>
<dbReference type="AlphaFoldDB" id="A0A077YXH0"/>
<evidence type="ECO:0000256" key="7">
    <source>
        <dbReference type="ARBA" id="ARBA00022692"/>
    </source>
</evidence>
<dbReference type="EC" id="2.3.1.-" evidence="14"/>
<dbReference type="GO" id="GO:0005789">
    <property type="term" value="C:endoplasmic reticulum membrane"/>
    <property type="evidence" value="ECO:0007669"/>
    <property type="project" value="UniProtKB-SubCell"/>
</dbReference>
<keyword evidence="10" id="KW-1133">Transmembrane helix</keyword>
<evidence type="ECO:0000256" key="1">
    <source>
        <dbReference type="ARBA" id="ARBA00004477"/>
    </source>
</evidence>
<dbReference type="GO" id="GO:0004144">
    <property type="term" value="F:diacylglycerol O-acyltransferase activity"/>
    <property type="evidence" value="ECO:0007669"/>
    <property type="project" value="TreeGrafter"/>
</dbReference>
<dbReference type="EMBL" id="HG805824">
    <property type="protein sequence ID" value="CDW52474.1"/>
    <property type="molecule type" value="Genomic_DNA"/>
</dbReference>
<evidence type="ECO:0000256" key="10">
    <source>
        <dbReference type="ARBA" id="ARBA00022989"/>
    </source>
</evidence>
<reference evidence="15" key="2">
    <citation type="submission" date="2014-03" db="EMBL/GenBank/DDBJ databases">
        <title>The whipworm genome and dual-species transcriptomics of an intimate host-pathogen interaction.</title>
        <authorList>
            <person name="Foth B.J."/>
            <person name="Tsai I.J."/>
            <person name="Reid A.J."/>
            <person name="Bancroft A.J."/>
            <person name="Nichol S."/>
            <person name="Tracey A."/>
            <person name="Holroyd N."/>
            <person name="Cotton J.A."/>
            <person name="Stanley E.J."/>
            <person name="Zarowiecki M."/>
            <person name="Liu J.Z."/>
            <person name="Huckvale T."/>
            <person name="Cooper P.J."/>
            <person name="Grencis R.K."/>
            <person name="Berriman M."/>
        </authorList>
    </citation>
    <scope>NUCLEOTIDE SEQUENCE [LARGE SCALE GENOMIC DNA]</scope>
</reference>
<comment type="pathway">
    <text evidence="3">Lipid metabolism.</text>
</comment>
<dbReference type="GO" id="GO:0006071">
    <property type="term" value="P:glycerol metabolic process"/>
    <property type="evidence" value="ECO:0007669"/>
    <property type="project" value="UniProtKB-KW"/>
</dbReference>
<evidence type="ECO:0000256" key="3">
    <source>
        <dbReference type="ARBA" id="ARBA00005189"/>
    </source>
</evidence>
<evidence type="ECO:0000256" key="12">
    <source>
        <dbReference type="ARBA" id="ARBA00023136"/>
    </source>
</evidence>
<dbReference type="GO" id="GO:0019432">
    <property type="term" value="P:triglyceride biosynthetic process"/>
    <property type="evidence" value="ECO:0007669"/>
    <property type="project" value="TreeGrafter"/>
</dbReference>
<evidence type="ECO:0000256" key="13">
    <source>
        <dbReference type="ARBA" id="ARBA00023315"/>
    </source>
</evidence>
<dbReference type="InterPro" id="IPR007130">
    <property type="entry name" value="DAGAT"/>
</dbReference>
<organism evidence="15 16">
    <name type="scientific">Trichuris trichiura</name>
    <name type="common">Whipworm</name>
    <name type="synonym">Trichocephalus trichiurus</name>
    <dbReference type="NCBI Taxonomy" id="36087"/>
    <lineage>
        <taxon>Eukaryota</taxon>
        <taxon>Metazoa</taxon>
        <taxon>Ecdysozoa</taxon>
        <taxon>Nematoda</taxon>
        <taxon>Enoplea</taxon>
        <taxon>Dorylaimia</taxon>
        <taxon>Trichinellida</taxon>
        <taxon>Trichuridae</taxon>
        <taxon>Trichuris</taxon>
    </lineage>
</organism>
<keyword evidence="13" id="KW-0012">Acyltransferase</keyword>
<accession>A0A077YXH0</accession>
<keyword evidence="11" id="KW-0443">Lipid metabolism</keyword>
<evidence type="ECO:0000256" key="11">
    <source>
        <dbReference type="ARBA" id="ARBA00023098"/>
    </source>
</evidence>
<evidence type="ECO:0000256" key="9">
    <source>
        <dbReference type="ARBA" id="ARBA00022824"/>
    </source>
</evidence>
<keyword evidence="7" id="KW-0812">Transmembrane</keyword>
<comment type="similarity">
    <text evidence="4 14">Belongs to the diacylglycerol acyltransferase family.</text>
</comment>
<keyword evidence="8" id="KW-0319">Glycerol metabolism</keyword>
<dbReference type="Proteomes" id="UP000030665">
    <property type="component" value="Unassembled WGS sequence"/>
</dbReference>
<keyword evidence="9 14" id="KW-0256">Endoplasmic reticulum</keyword>
<name>A0A077YXH0_TRITR</name>
<comment type="subcellular location">
    <subcellularLocation>
        <location evidence="1 14">Endoplasmic reticulum membrane</location>
        <topology evidence="1 14">Multi-pass membrane protein</topology>
    </subcellularLocation>
</comment>
<dbReference type="CDD" id="cd07987">
    <property type="entry name" value="LPLAT_MGAT-like"/>
    <property type="match status" value="1"/>
</dbReference>
<reference evidence="15" key="1">
    <citation type="submission" date="2014-01" db="EMBL/GenBank/DDBJ databases">
        <authorList>
            <person name="Aslett M."/>
        </authorList>
    </citation>
    <scope>NUCLEOTIDE SEQUENCE</scope>
</reference>
<protein>
    <recommendedName>
        <fullName evidence="14">Acyltransferase</fullName>
        <ecNumber evidence="14">2.3.1.-</ecNumber>
    </recommendedName>
</protein>
<sequence>MFNYLVGYFPISIRKTAELNPSENYLIVNHPHGILSVGAFGNFLTDATSFSSLFPGIRSYLCTLDMNFYWPIRREYMQLLGKNEFVGVKSTVGLSSATSGAVSRSKESVSYLITRPGGGNAVVIVAGGAEEALESQPGAHRIILRERKGFVKVAIKYGCKRLGASFACVICRWKTARGNVEARLPFSEFVWKNRRLKLFRHCSVALVPSYSFGEVDLFRQVSNGKGSTLRSVQSAIGSILTFTTPLFYGRGAFGFRFGFLPFQRPVCTVVGCPIEVERNENPTREEVNRVHDRYISELVKLFESHKCSFGISEKTNLQIL</sequence>
<evidence type="ECO:0000256" key="8">
    <source>
        <dbReference type="ARBA" id="ARBA00022798"/>
    </source>
</evidence>
<dbReference type="PANTHER" id="PTHR12317">
    <property type="entry name" value="DIACYLGLYCEROL O-ACYLTRANSFERASE"/>
    <property type="match status" value="1"/>
</dbReference>